<feature type="transmembrane region" description="Helical" evidence="4">
    <location>
        <begin position="786"/>
        <end position="805"/>
    </location>
</feature>
<feature type="transmembrane region" description="Helical" evidence="4">
    <location>
        <begin position="542"/>
        <end position="566"/>
    </location>
</feature>
<name>A0A8H6Y9X7_9AGAR</name>
<accession>A0A8H6Y9X7</accession>
<feature type="transmembrane region" description="Helical" evidence="4">
    <location>
        <begin position="811"/>
        <end position="832"/>
    </location>
</feature>
<dbReference type="OrthoDB" id="10250130at2759"/>
<dbReference type="PANTHER" id="PTHR46093">
    <property type="entry name" value="ACYL-COA-BINDING DOMAIN-CONTAINING PROTEIN 5"/>
    <property type="match status" value="1"/>
</dbReference>
<keyword evidence="4" id="KW-0812">Transmembrane</keyword>
<keyword evidence="4" id="KW-1133">Transmembrane helix</keyword>
<comment type="caution">
    <text evidence="6">The sequence shown here is derived from an EMBL/GenBank/DDBJ whole genome shotgun (WGS) entry which is preliminary data.</text>
</comment>
<evidence type="ECO:0000256" key="2">
    <source>
        <dbReference type="ARBA" id="ARBA00022737"/>
    </source>
</evidence>
<proteinExistence type="predicted"/>
<feature type="compositionally biased region" description="Basic and acidic residues" evidence="3">
    <location>
        <begin position="620"/>
        <end position="636"/>
    </location>
</feature>
<evidence type="ECO:0000256" key="1">
    <source>
        <dbReference type="ARBA" id="ARBA00022441"/>
    </source>
</evidence>
<dbReference type="Gene3D" id="2.120.10.80">
    <property type="entry name" value="Kelch-type beta propeller"/>
    <property type="match status" value="2"/>
</dbReference>
<dbReference type="SUPFAM" id="SSF117281">
    <property type="entry name" value="Kelch motif"/>
    <property type="match status" value="2"/>
</dbReference>
<evidence type="ECO:0000256" key="3">
    <source>
        <dbReference type="SAM" id="MobiDB-lite"/>
    </source>
</evidence>
<dbReference type="InterPro" id="IPR015915">
    <property type="entry name" value="Kelch-typ_b-propeller"/>
</dbReference>
<evidence type="ECO:0000256" key="4">
    <source>
        <dbReference type="SAM" id="Phobius"/>
    </source>
</evidence>
<feature type="region of interest" description="Disordered" evidence="3">
    <location>
        <begin position="619"/>
        <end position="687"/>
    </location>
</feature>
<keyword evidence="4" id="KW-0472">Membrane</keyword>
<feature type="chain" id="PRO_5034047543" description="Galactose oxidase" evidence="5">
    <location>
        <begin position="29"/>
        <end position="935"/>
    </location>
</feature>
<feature type="compositionally biased region" description="Gly residues" evidence="3">
    <location>
        <begin position="477"/>
        <end position="488"/>
    </location>
</feature>
<dbReference type="PANTHER" id="PTHR46093:SF3">
    <property type="entry name" value="ACYL-COA-BINDING DOMAIN-CONTAINING PROTEIN 4"/>
    <property type="match status" value="1"/>
</dbReference>
<evidence type="ECO:0000256" key="5">
    <source>
        <dbReference type="SAM" id="SignalP"/>
    </source>
</evidence>
<keyword evidence="1" id="KW-0880">Kelch repeat</keyword>
<dbReference type="Proteomes" id="UP000623467">
    <property type="component" value="Unassembled WGS sequence"/>
</dbReference>
<dbReference type="EMBL" id="JACAZH010000011">
    <property type="protein sequence ID" value="KAF7355307.1"/>
    <property type="molecule type" value="Genomic_DNA"/>
</dbReference>
<keyword evidence="7" id="KW-1185">Reference proteome</keyword>
<evidence type="ECO:0008006" key="8">
    <source>
        <dbReference type="Google" id="ProtNLM"/>
    </source>
</evidence>
<feature type="region of interest" description="Disordered" evidence="3">
    <location>
        <begin position="891"/>
        <end position="920"/>
    </location>
</feature>
<dbReference type="Pfam" id="PF24681">
    <property type="entry name" value="Kelch_KLHDC2_KLHL20_DRC7"/>
    <property type="match status" value="1"/>
</dbReference>
<reference evidence="6" key="1">
    <citation type="submission" date="2020-05" db="EMBL/GenBank/DDBJ databases">
        <title>Mycena genomes resolve the evolution of fungal bioluminescence.</title>
        <authorList>
            <person name="Tsai I.J."/>
        </authorList>
    </citation>
    <scope>NUCLEOTIDE SEQUENCE</scope>
    <source>
        <strain evidence="6">160909Yilan</strain>
    </source>
</reference>
<keyword evidence="5" id="KW-0732">Signal</keyword>
<feature type="transmembrane region" description="Helical" evidence="4">
    <location>
        <begin position="586"/>
        <end position="606"/>
    </location>
</feature>
<feature type="compositionally biased region" description="Acidic residues" evidence="3">
    <location>
        <begin position="900"/>
        <end position="910"/>
    </location>
</feature>
<feature type="transmembrane region" description="Helical" evidence="4">
    <location>
        <begin position="507"/>
        <end position="530"/>
    </location>
</feature>
<feature type="region of interest" description="Disordered" evidence="3">
    <location>
        <begin position="461"/>
        <end position="497"/>
    </location>
</feature>
<keyword evidence="2" id="KW-0677">Repeat</keyword>
<protein>
    <recommendedName>
        <fullName evidence="8">Galactose oxidase</fullName>
    </recommendedName>
</protein>
<feature type="compositionally biased region" description="Low complexity" evidence="3">
    <location>
        <begin position="464"/>
        <end position="476"/>
    </location>
</feature>
<sequence length="935" mass="99453">MAYGLVGRQNVAVLSVLVAFLACQTARAAISLDPVPPFQWLNITSLLTGTTKPPSLYQASIGYDEASRSLIIFGGEASSGVPQSQTYLLNLDSLAWSIPTPPATLEQTPPARSAAVSGIDSAASNRNGFLVIGGKGMSGEALSDVWEFDWTNQFWHEVNISPGPSPSARWGSSGGIDIRVPPVADAVLPGPNNTFWLLGGQDSQNSFSDLWRLNISGTLSSNLPDDVEGSWEEISLKDFPGSVGQGGGVIFQQIVTSGGCNDTLIPAESCTVQNAYVITSTRDTGTVAPALDCPAPRLSPTLIPNGNAFSTSFSSQMLLLFGTFNSSLWDDGGGMKDGEVAVLDVNTQSWTRVLPSGDPGTSGTPSFPTPREGAVAVMYPQSLIGDSRKISSDIIVFGGRDASGNYLSDLWLLRAYNGLVNTTQLKWSGFGNGQLQTGANANGAGVENTFVDSCALPIAPPPTSSTTNSTSTSTSSGPGGSPTGGGGSPQNKTGSQPSLNTSLLHKLFAPLSLALLLPAFLLFRLTSLSFNSSHHAALPRIWYYVSGFLGVAGYGLGIAGIATSFTTISTPDGARPSPLGTAHGRAGLALFICLYGLLILLAILHISTKRTKHELVAGVEESRKRADSDVTEKDQLPRSAQTPSPALSVRRRTHSWGPSSWRKVREDSLSIDSGSGEMGDTTPPTQRTFEVLNRPARTRRGSGSRLGVPLTNITHPNGSHSLGDLDWLNRRRSLTAVGELDYPLDHSTPTATLAPPPSTPGTLLDPPVPVEAPSNMPPTTSIILRLLFHASLAAFCVFCLVTLWSKKAPKSTFGVFLAWTVAFYVILIGSSWRGRPDRSTLSLLFGRLRTQPAVRPTAPRPSVSDTLPDTDDNLSFPYTHHRPAYRRALLSDAVGPQSTDTEEEDDDRAEDEMRRRDISIVTSYPKRALRITNPS</sequence>
<organism evidence="6 7">
    <name type="scientific">Mycena sanguinolenta</name>
    <dbReference type="NCBI Taxonomy" id="230812"/>
    <lineage>
        <taxon>Eukaryota</taxon>
        <taxon>Fungi</taxon>
        <taxon>Dikarya</taxon>
        <taxon>Basidiomycota</taxon>
        <taxon>Agaricomycotina</taxon>
        <taxon>Agaricomycetes</taxon>
        <taxon>Agaricomycetidae</taxon>
        <taxon>Agaricales</taxon>
        <taxon>Marasmiineae</taxon>
        <taxon>Mycenaceae</taxon>
        <taxon>Mycena</taxon>
    </lineage>
</organism>
<dbReference type="AlphaFoldDB" id="A0A8H6Y9X7"/>
<evidence type="ECO:0000313" key="7">
    <source>
        <dbReference type="Proteomes" id="UP000623467"/>
    </source>
</evidence>
<evidence type="ECO:0000313" key="6">
    <source>
        <dbReference type="EMBL" id="KAF7355307.1"/>
    </source>
</evidence>
<gene>
    <name evidence="6" type="ORF">MSAN_01447100</name>
</gene>
<feature type="signal peptide" evidence="5">
    <location>
        <begin position="1"/>
        <end position="28"/>
    </location>
</feature>